<dbReference type="SMART" id="SM00895">
    <property type="entry name" value="FCD"/>
    <property type="match status" value="1"/>
</dbReference>
<name>A0A148KKG0_9ALTE</name>
<dbReference type="InterPro" id="IPR036388">
    <property type="entry name" value="WH-like_DNA-bd_sf"/>
</dbReference>
<evidence type="ECO:0000313" key="6">
    <source>
        <dbReference type="Proteomes" id="UP000070299"/>
    </source>
</evidence>
<dbReference type="InterPro" id="IPR036390">
    <property type="entry name" value="WH_DNA-bd_sf"/>
</dbReference>
<dbReference type="Gene3D" id="1.10.10.10">
    <property type="entry name" value="Winged helix-like DNA-binding domain superfamily/Winged helix DNA-binding domain"/>
    <property type="match status" value="1"/>
</dbReference>
<keyword evidence="1" id="KW-0805">Transcription regulation</keyword>
<evidence type="ECO:0000256" key="2">
    <source>
        <dbReference type="ARBA" id="ARBA00023125"/>
    </source>
</evidence>
<dbReference type="GO" id="GO:0003677">
    <property type="term" value="F:DNA binding"/>
    <property type="evidence" value="ECO:0007669"/>
    <property type="project" value="UniProtKB-KW"/>
</dbReference>
<dbReference type="Gene3D" id="1.20.120.530">
    <property type="entry name" value="GntR ligand-binding domain-like"/>
    <property type="match status" value="1"/>
</dbReference>
<dbReference type="SMART" id="SM00345">
    <property type="entry name" value="HTH_GNTR"/>
    <property type="match status" value="1"/>
</dbReference>
<organism evidence="5 6">
    <name type="scientific">Paraglaciecola hydrolytica</name>
    <dbReference type="NCBI Taxonomy" id="1799789"/>
    <lineage>
        <taxon>Bacteria</taxon>
        <taxon>Pseudomonadati</taxon>
        <taxon>Pseudomonadota</taxon>
        <taxon>Gammaproteobacteria</taxon>
        <taxon>Alteromonadales</taxon>
        <taxon>Alteromonadaceae</taxon>
        <taxon>Paraglaciecola</taxon>
    </lineage>
</organism>
<dbReference type="PANTHER" id="PTHR43537">
    <property type="entry name" value="TRANSCRIPTIONAL REGULATOR, GNTR FAMILY"/>
    <property type="match status" value="1"/>
</dbReference>
<dbReference type="GO" id="GO:0003700">
    <property type="term" value="F:DNA-binding transcription factor activity"/>
    <property type="evidence" value="ECO:0007669"/>
    <property type="project" value="InterPro"/>
</dbReference>
<evidence type="ECO:0000313" key="5">
    <source>
        <dbReference type="EMBL" id="KXI26751.1"/>
    </source>
</evidence>
<dbReference type="AlphaFoldDB" id="A0A148KKG0"/>
<dbReference type="PANTHER" id="PTHR43537:SF51">
    <property type="entry name" value="HTH-TYPE TRANSCRIPTIONAL REGULATOR LGOR-RELATED"/>
    <property type="match status" value="1"/>
</dbReference>
<dbReference type="Pfam" id="PF07729">
    <property type="entry name" value="FCD"/>
    <property type="match status" value="1"/>
</dbReference>
<proteinExistence type="predicted"/>
<evidence type="ECO:0000256" key="1">
    <source>
        <dbReference type="ARBA" id="ARBA00023015"/>
    </source>
</evidence>
<gene>
    <name evidence="5" type="ORF">AX660_02950</name>
</gene>
<dbReference type="InterPro" id="IPR008920">
    <property type="entry name" value="TF_FadR/GntR_C"/>
</dbReference>
<dbReference type="PROSITE" id="PS50949">
    <property type="entry name" value="HTH_GNTR"/>
    <property type="match status" value="1"/>
</dbReference>
<evidence type="ECO:0000256" key="3">
    <source>
        <dbReference type="ARBA" id="ARBA00023163"/>
    </source>
</evidence>
<dbReference type="InterPro" id="IPR011711">
    <property type="entry name" value="GntR_C"/>
</dbReference>
<keyword evidence="3" id="KW-0804">Transcription</keyword>
<protein>
    <submittedName>
        <fullName evidence="5">GntR family transcriptional regulator</fullName>
    </submittedName>
</protein>
<dbReference type="RefSeq" id="WP_068382159.1">
    <property type="nucleotide sequence ID" value="NZ_LSNE01000020.1"/>
</dbReference>
<feature type="domain" description="HTH gntR-type" evidence="4">
    <location>
        <begin position="2"/>
        <end position="69"/>
    </location>
</feature>
<dbReference type="STRING" id="1799789.AX660_02950"/>
<sequence length="233" mass="25846">MIRDGQSIISILRDKIISGEFSAGERLAEIPTAERLGISRTPIRIAFRALVQEGLLEKLPRRGYQVRNVSSAQICDSVEVRGVLEGLAARQVAEAGLNQTTQDELLACLAAGDALFEDGKLVEEDIRHYQNMNMRFHDLIITASGNTAIKSALALNEHMPFASVNALAFNPQELTREYRRLHYAHMQHHAVYHALVNGQSARAEALMKEHAHATLAYSDLFDKKSAKTVSKKS</sequence>
<dbReference type="SUPFAM" id="SSF48008">
    <property type="entry name" value="GntR ligand-binding domain-like"/>
    <property type="match status" value="1"/>
</dbReference>
<dbReference type="Proteomes" id="UP000070299">
    <property type="component" value="Unassembled WGS sequence"/>
</dbReference>
<keyword evidence="2" id="KW-0238">DNA-binding</keyword>
<dbReference type="OrthoDB" id="9799812at2"/>
<comment type="caution">
    <text evidence="5">The sequence shown here is derived from an EMBL/GenBank/DDBJ whole genome shotgun (WGS) entry which is preliminary data.</text>
</comment>
<dbReference type="EMBL" id="LSNE01000020">
    <property type="protein sequence ID" value="KXI26751.1"/>
    <property type="molecule type" value="Genomic_DNA"/>
</dbReference>
<keyword evidence="6" id="KW-1185">Reference proteome</keyword>
<dbReference type="Pfam" id="PF00392">
    <property type="entry name" value="GntR"/>
    <property type="match status" value="1"/>
</dbReference>
<reference evidence="6" key="1">
    <citation type="submission" date="2016-02" db="EMBL/GenBank/DDBJ databases">
        <authorList>
            <person name="Schultz-Johansen M."/>
            <person name="Glaring M.A."/>
            <person name="Bech P.K."/>
            <person name="Stougaard P."/>
        </authorList>
    </citation>
    <scope>NUCLEOTIDE SEQUENCE [LARGE SCALE GENOMIC DNA]</scope>
    <source>
        <strain evidence="6">S66</strain>
    </source>
</reference>
<evidence type="ECO:0000259" key="4">
    <source>
        <dbReference type="PROSITE" id="PS50949"/>
    </source>
</evidence>
<accession>A0A148KKG0</accession>
<dbReference type="CDD" id="cd07377">
    <property type="entry name" value="WHTH_GntR"/>
    <property type="match status" value="1"/>
</dbReference>
<dbReference type="InterPro" id="IPR000524">
    <property type="entry name" value="Tscrpt_reg_HTH_GntR"/>
</dbReference>
<dbReference type="SUPFAM" id="SSF46785">
    <property type="entry name" value="Winged helix' DNA-binding domain"/>
    <property type="match status" value="1"/>
</dbReference>